<dbReference type="PANTHER" id="PTHR30032">
    <property type="entry name" value="N-ACETYLMURAMOYL-L-ALANINE AMIDASE-RELATED"/>
    <property type="match status" value="1"/>
</dbReference>
<dbReference type="NCBIfam" id="TIGR02669">
    <property type="entry name" value="SpoIID_LytB"/>
    <property type="match status" value="1"/>
</dbReference>
<accession>A0ABU5IXJ4</accession>
<dbReference type="RefSeq" id="WP_322446124.1">
    <property type="nucleotide sequence ID" value="NZ_JAXOFX010000004.1"/>
</dbReference>
<reference evidence="2 3" key="1">
    <citation type="submission" date="2023-11" db="EMBL/GenBank/DDBJ databases">
        <title>Bacillus jintuensis, isolated from a mudflat on the Beibu Gulf coast.</title>
        <authorList>
            <person name="Li M."/>
        </authorList>
    </citation>
    <scope>NUCLEOTIDE SEQUENCE [LARGE SCALE GENOMIC DNA]</scope>
    <source>
        <strain evidence="2 3">31A1R</strain>
    </source>
</reference>
<keyword evidence="3" id="KW-1185">Reference proteome</keyword>
<gene>
    <name evidence="2" type="primary">spoIID</name>
    <name evidence="2" type="ORF">SM124_08730</name>
</gene>
<dbReference type="InterPro" id="IPR013693">
    <property type="entry name" value="SpoIID/LytB_N"/>
</dbReference>
<dbReference type="InterPro" id="IPR013486">
    <property type="entry name" value="SpoIID/LytB"/>
</dbReference>
<organism evidence="2 3">
    <name type="scientific">Robertmurraya mangrovi</name>
    <dbReference type="NCBI Taxonomy" id="3098077"/>
    <lineage>
        <taxon>Bacteria</taxon>
        <taxon>Bacillati</taxon>
        <taxon>Bacillota</taxon>
        <taxon>Bacilli</taxon>
        <taxon>Bacillales</taxon>
        <taxon>Bacillaceae</taxon>
        <taxon>Robertmurraya</taxon>
    </lineage>
</organism>
<evidence type="ECO:0000259" key="1">
    <source>
        <dbReference type="Pfam" id="PF08486"/>
    </source>
</evidence>
<dbReference type="NCBIfam" id="TIGR02870">
    <property type="entry name" value="spore_II_D"/>
    <property type="match status" value="1"/>
</dbReference>
<dbReference type="EMBL" id="JAXOFX010000004">
    <property type="protein sequence ID" value="MDZ5471832.1"/>
    <property type="molecule type" value="Genomic_DNA"/>
</dbReference>
<evidence type="ECO:0000313" key="2">
    <source>
        <dbReference type="EMBL" id="MDZ5471832.1"/>
    </source>
</evidence>
<dbReference type="PANTHER" id="PTHR30032:SF4">
    <property type="entry name" value="AMIDASE ENHANCER"/>
    <property type="match status" value="1"/>
</dbReference>
<dbReference type="InterPro" id="IPR014225">
    <property type="entry name" value="Spore_II_D_firmicutes"/>
</dbReference>
<dbReference type="InterPro" id="IPR051922">
    <property type="entry name" value="Bact_Sporulation_Assoc"/>
</dbReference>
<sequence length="342" mass="37879">MMKMKPIVVIAAVLFVVTLMIPTLLVLPFSEEKASGKLGEQLTKKAEEVEVKETLEPAVEVAVYRTAAKQLEKPSLEEYIVGVVASEMPADFEHEALKAQALTARTYIVKQMMSEEKVGVPKGAIVTDTVQHQVYKSEAELKKQWGKDYKWKIKKVREAVNATAGQILTYDGQPISATFFSTSNGYTEDSGAIWPNKLPYLKSVESPWDLNSPKFKGQNIFSISEFQSKLGVTLPNDQTIGKVIERTEGNRVAKVDINGKVLTGKEIREALGLKSTDFTWEKRGDKIVISTKGFGHGVGMSQYGANGMAAEGKTYKDIVEYYYKGTKVAEASKYLNKVMAKK</sequence>
<dbReference type="Pfam" id="PF08486">
    <property type="entry name" value="SpoIID"/>
    <property type="match status" value="1"/>
</dbReference>
<dbReference type="Proteomes" id="UP001290455">
    <property type="component" value="Unassembled WGS sequence"/>
</dbReference>
<protein>
    <submittedName>
        <fullName evidence="2">Stage II sporulation protein D</fullName>
    </submittedName>
</protein>
<feature type="domain" description="Sporulation stage II protein D amidase enhancer LytB N-terminal" evidence="1">
    <location>
        <begin position="66"/>
        <end position="170"/>
    </location>
</feature>
<proteinExistence type="predicted"/>
<name>A0ABU5IXJ4_9BACI</name>
<comment type="caution">
    <text evidence="2">The sequence shown here is derived from an EMBL/GenBank/DDBJ whole genome shotgun (WGS) entry which is preliminary data.</text>
</comment>
<evidence type="ECO:0000313" key="3">
    <source>
        <dbReference type="Proteomes" id="UP001290455"/>
    </source>
</evidence>